<evidence type="ECO:0000313" key="2">
    <source>
        <dbReference type="Proteomes" id="UP000270094"/>
    </source>
</evidence>
<accession>A0A3P7LY91</accession>
<reference evidence="1 2" key="1">
    <citation type="submission" date="2018-11" db="EMBL/GenBank/DDBJ databases">
        <authorList>
            <consortium name="Pathogen Informatics"/>
        </authorList>
    </citation>
    <scope>NUCLEOTIDE SEQUENCE [LARGE SCALE GENOMIC DNA]</scope>
</reference>
<evidence type="ECO:0000313" key="1">
    <source>
        <dbReference type="EMBL" id="VDM84132.1"/>
    </source>
</evidence>
<proteinExistence type="predicted"/>
<organism evidence="1 2">
    <name type="scientific">Strongylus vulgaris</name>
    <name type="common">Blood worm</name>
    <dbReference type="NCBI Taxonomy" id="40348"/>
    <lineage>
        <taxon>Eukaryota</taxon>
        <taxon>Metazoa</taxon>
        <taxon>Ecdysozoa</taxon>
        <taxon>Nematoda</taxon>
        <taxon>Chromadorea</taxon>
        <taxon>Rhabditida</taxon>
        <taxon>Rhabditina</taxon>
        <taxon>Rhabditomorpha</taxon>
        <taxon>Strongyloidea</taxon>
        <taxon>Strongylidae</taxon>
        <taxon>Strongylus</taxon>
    </lineage>
</organism>
<gene>
    <name evidence="1" type="ORF">SVUK_LOCUS19130</name>
</gene>
<name>A0A3P7LY91_STRVU</name>
<keyword evidence="2" id="KW-1185">Reference proteome</keyword>
<protein>
    <submittedName>
        <fullName evidence="1">Uncharacterized protein</fullName>
    </submittedName>
</protein>
<dbReference type="AlphaFoldDB" id="A0A3P7LY91"/>
<dbReference type="Proteomes" id="UP000270094">
    <property type="component" value="Unassembled WGS sequence"/>
</dbReference>
<sequence>MLDNLAGTHAFKEFEGTVPFFRKAQRSETPLTAFEFLLSFDEEMLSLRRVFTDFYKMLEQLLLPFQPKTENGDFVVMEETLVPPRSDLKEFTDLLACKHNVWYPVESVEGLPNMPDLFAL</sequence>
<dbReference type="EMBL" id="UYYB01127785">
    <property type="protein sequence ID" value="VDM84132.1"/>
    <property type="molecule type" value="Genomic_DNA"/>
</dbReference>